<evidence type="ECO:0000313" key="3">
    <source>
        <dbReference type="Proteomes" id="UP001172101"/>
    </source>
</evidence>
<gene>
    <name evidence="2" type="ORF">B0T26DRAFT_676962</name>
</gene>
<evidence type="ECO:0000313" key="2">
    <source>
        <dbReference type="EMBL" id="KAK0712509.1"/>
    </source>
</evidence>
<reference evidence="2" key="1">
    <citation type="submission" date="2023-06" db="EMBL/GenBank/DDBJ databases">
        <title>Genome-scale phylogeny and comparative genomics of the fungal order Sordariales.</title>
        <authorList>
            <consortium name="Lawrence Berkeley National Laboratory"/>
            <person name="Hensen N."/>
            <person name="Bonometti L."/>
            <person name="Westerberg I."/>
            <person name="Brannstrom I.O."/>
            <person name="Guillou S."/>
            <person name="Cros-Aarteil S."/>
            <person name="Calhoun S."/>
            <person name="Haridas S."/>
            <person name="Kuo A."/>
            <person name="Mondo S."/>
            <person name="Pangilinan J."/>
            <person name="Riley R."/>
            <person name="LaButti K."/>
            <person name="Andreopoulos B."/>
            <person name="Lipzen A."/>
            <person name="Chen C."/>
            <person name="Yanf M."/>
            <person name="Daum C."/>
            <person name="Ng V."/>
            <person name="Clum A."/>
            <person name="Steindorff A."/>
            <person name="Ohm R."/>
            <person name="Martin F."/>
            <person name="Silar P."/>
            <person name="Natvig D."/>
            <person name="Lalanne C."/>
            <person name="Gautier V."/>
            <person name="Ament-velasquez S.L."/>
            <person name="Kruys A."/>
            <person name="Hutchinson M.I."/>
            <person name="Powell A.J."/>
            <person name="Barry K."/>
            <person name="Miller A.N."/>
            <person name="Grigoriev I.V."/>
            <person name="Debuchy R."/>
            <person name="Gladieux P."/>
            <person name="Thoren M.H."/>
            <person name="Johannesson H."/>
        </authorList>
    </citation>
    <scope>NUCLEOTIDE SEQUENCE</scope>
    <source>
        <strain evidence="2">SMH2392-1A</strain>
    </source>
</reference>
<proteinExistence type="predicted"/>
<protein>
    <submittedName>
        <fullName evidence="2">Uncharacterized protein</fullName>
    </submittedName>
</protein>
<name>A0AA40AB14_9PEZI</name>
<dbReference type="RefSeq" id="XP_060293832.1">
    <property type="nucleotide sequence ID" value="XM_060440042.1"/>
</dbReference>
<accession>A0AA40AB14</accession>
<comment type="caution">
    <text evidence="2">The sequence shown here is derived from an EMBL/GenBank/DDBJ whole genome shotgun (WGS) entry which is preliminary data.</text>
</comment>
<dbReference type="AlphaFoldDB" id="A0AA40AB14"/>
<keyword evidence="3" id="KW-1185">Reference proteome</keyword>
<dbReference type="Proteomes" id="UP001172101">
    <property type="component" value="Unassembled WGS sequence"/>
</dbReference>
<feature type="region of interest" description="Disordered" evidence="1">
    <location>
        <begin position="79"/>
        <end position="100"/>
    </location>
</feature>
<dbReference type="GeneID" id="85323312"/>
<organism evidence="2 3">
    <name type="scientific">Lasiosphaeria miniovina</name>
    <dbReference type="NCBI Taxonomy" id="1954250"/>
    <lineage>
        <taxon>Eukaryota</taxon>
        <taxon>Fungi</taxon>
        <taxon>Dikarya</taxon>
        <taxon>Ascomycota</taxon>
        <taxon>Pezizomycotina</taxon>
        <taxon>Sordariomycetes</taxon>
        <taxon>Sordariomycetidae</taxon>
        <taxon>Sordariales</taxon>
        <taxon>Lasiosphaeriaceae</taxon>
        <taxon>Lasiosphaeria</taxon>
    </lineage>
</organism>
<dbReference type="EMBL" id="JAUIRO010000005">
    <property type="protein sequence ID" value="KAK0712509.1"/>
    <property type="molecule type" value="Genomic_DNA"/>
</dbReference>
<evidence type="ECO:0000256" key="1">
    <source>
        <dbReference type="SAM" id="MobiDB-lite"/>
    </source>
</evidence>
<feature type="compositionally biased region" description="Acidic residues" evidence="1">
    <location>
        <begin position="85"/>
        <end position="100"/>
    </location>
</feature>
<sequence>MDMDALRFASDGTVRAILIALCNNPANWATAQRYLGHLEPNALRVAELPGTKRKAKWGASIYGECDNVFDEADNRKVNGCWASDEKEDDKDEDEDEDEDE</sequence>